<evidence type="ECO:0000256" key="15">
    <source>
        <dbReference type="ARBA" id="ARBA00024727"/>
    </source>
</evidence>
<reference evidence="21" key="1">
    <citation type="journal article" date="2019" name="Int. J. Syst. Evol. Microbiol.">
        <title>The Global Catalogue of Microorganisms (GCM) 10K type strain sequencing project: providing services to taxonomists for standard genome sequencing and annotation.</title>
        <authorList>
            <consortium name="The Broad Institute Genomics Platform"/>
            <consortium name="The Broad Institute Genome Sequencing Center for Infectious Disease"/>
            <person name="Wu L."/>
            <person name="Ma J."/>
        </authorList>
    </citation>
    <scope>NUCLEOTIDE SEQUENCE [LARGE SCALE GENOMIC DNA]</scope>
    <source>
        <strain evidence="21">KCTC 33575</strain>
    </source>
</reference>
<evidence type="ECO:0000256" key="7">
    <source>
        <dbReference type="ARBA" id="ARBA00022692"/>
    </source>
</evidence>
<keyword evidence="6 16" id="KW-0679">Respiratory chain</keyword>
<evidence type="ECO:0000259" key="19">
    <source>
        <dbReference type="PROSITE" id="PS50999"/>
    </source>
</evidence>
<dbReference type="CDD" id="cd04212">
    <property type="entry name" value="CuRO_UO_II"/>
    <property type="match status" value="1"/>
</dbReference>
<dbReference type="InterPro" id="IPR006333">
    <property type="entry name" value="Cyt_o_ubiquinol_oxidase_su2"/>
</dbReference>
<dbReference type="PRINTS" id="PR01166">
    <property type="entry name" value="CYCOXIDASEII"/>
</dbReference>
<evidence type="ECO:0000256" key="12">
    <source>
        <dbReference type="ARBA" id="ARBA00023136"/>
    </source>
</evidence>
<gene>
    <name evidence="20" type="primary">qoxA</name>
    <name evidence="20" type="ORF">ACFSX4_00880</name>
</gene>
<dbReference type="InterPro" id="IPR002429">
    <property type="entry name" value="CcO_II-like_C"/>
</dbReference>
<dbReference type="RefSeq" id="WP_377770609.1">
    <property type="nucleotide sequence ID" value="NZ_JBHUOQ010000001.1"/>
</dbReference>
<dbReference type="EMBL" id="JBHUOQ010000001">
    <property type="protein sequence ID" value="MFD2829000.1"/>
    <property type="molecule type" value="Genomic_DNA"/>
</dbReference>
<evidence type="ECO:0000259" key="18">
    <source>
        <dbReference type="PROSITE" id="PS50857"/>
    </source>
</evidence>
<evidence type="ECO:0000256" key="3">
    <source>
        <dbReference type="ARBA" id="ARBA00007866"/>
    </source>
</evidence>
<dbReference type="InterPro" id="IPR034227">
    <property type="entry name" value="CuRO_UO_II"/>
</dbReference>
<accession>A0ABW5WSV7</accession>
<comment type="function">
    <text evidence="15 16">Catalyzes quinol oxidation with the concomitant reduction of oxygen to water. Subunit II transfers the electrons from a quinol to the binuclear center of the catalytic subunit I.</text>
</comment>
<evidence type="ECO:0000256" key="11">
    <source>
        <dbReference type="ARBA" id="ARBA00023002"/>
    </source>
</evidence>
<dbReference type="EC" id="1.10.3.-" evidence="16"/>
<comment type="similarity">
    <text evidence="3 16">Belongs to the cytochrome c oxidase subunit 2 family.</text>
</comment>
<evidence type="ECO:0000256" key="8">
    <source>
        <dbReference type="ARBA" id="ARBA00022729"/>
    </source>
</evidence>
<dbReference type="SUPFAM" id="SSF81464">
    <property type="entry name" value="Cytochrome c oxidase subunit II-like, transmembrane region"/>
    <property type="match status" value="1"/>
</dbReference>
<evidence type="ECO:0000256" key="17">
    <source>
        <dbReference type="SAM" id="Phobius"/>
    </source>
</evidence>
<proteinExistence type="inferred from homology"/>
<dbReference type="Proteomes" id="UP001597519">
    <property type="component" value="Unassembled WGS sequence"/>
</dbReference>
<feature type="transmembrane region" description="Helical" evidence="17">
    <location>
        <begin position="95"/>
        <end position="117"/>
    </location>
</feature>
<evidence type="ECO:0000256" key="13">
    <source>
        <dbReference type="ARBA" id="ARBA00023139"/>
    </source>
</evidence>
<keyword evidence="13" id="KW-0564">Palmitate</keyword>
<dbReference type="InterPro" id="IPR036257">
    <property type="entry name" value="Cyt_c_oxidase_su2_TM_sf"/>
</dbReference>
<keyword evidence="8" id="KW-0732">Signal</keyword>
<dbReference type="Gene3D" id="2.60.40.420">
    <property type="entry name" value="Cupredoxins - blue copper proteins"/>
    <property type="match status" value="1"/>
</dbReference>
<keyword evidence="5 16" id="KW-1003">Cell membrane</keyword>
<evidence type="ECO:0000256" key="14">
    <source>
        <dbReference type="ARBA" id="ARBA00023288"/>
    </source>
</evidence>
<keyword evidence="14" id="KW-0449">Lipoprotein</keyword>
<dbReference type="PROSITE" id="PS50999">
    <property type="entry name" value="COX2_TM"/>
    <property type="match status" value="1"/>
</dbReference>
<comment type="caution">
    <text evidence="20">The sequence shown here is derived from an EMBL/GenBank/DDBJ whole genome shotgun (WGS) entry which is preliminary data.</text>
</comment>
<dbReference type="Gene3D" id="1.10.287.90">
    <property type="match status" value="1"/>
</dbReference>
<dbReference type="InterPro" id="IPR045187">
    <property type="entry name" value="CcO_II"/>
</dbReference>
<keyword evidence="12 16" id="KW-0472">Membrane</keyword>
<evidence type="ECO:0000256" key="9">
    <source>
        <dbReference type="ARBA" id="ARBA00022982"/>
    </source>
</evidence>
<evidence type="ECO:0000256" key="10">
    <source>
        <dbReference type="ARBA" id="ARBA00022989"/>
    </source>
</evidence>
<feature type="domain" description="Cytochrome oxidase subunit II transmembrane region profile" evidence="19">
    <location>
        <begin position="23"/>
        <end position="123"/>
    </location>
</feature>
<name>A0ABW5WSV7_9STAP</name>
<keyword evidence="4 16" id="KW-0813">Transport</keyword>
<dbReference type="InterPro" id="IPR006332">
    <property type="entry name" value="QoxA"/>
</dbReference>
<keyword evidence="21" id="KW-1185">Reference proteome</keyword>
<dbReference type="Pfam" id="PF02790">
    <property type="entry name" value="COX2_TM"/>
    <property type="match status" value="1"/>
</dbReference>
<dbReference type="PANTHER" id="PTHR22888:SF18">
    <property type="entry name" value="CYTOCHROME BO(3) UBIQUINOL OXIDASE SUBUNIT 2"/>
    <property type="match status" value="1"/>
</dbReference>
<dbReference type="NCBIfam" id="TIGR01432">
    <property type="entry name" value="QOXA"/>
    <property type="match status" value="1"/>
</dbReference>
<evidence type="ECO:0000256" key="4">
    <source>
        <dbReference type="ARBA" id="ARBA00022448"/>
    </source>
</evidence>
<sequence>MKKYFYKNNKFRIIFTALIITLLSGCEKMDVLNPIGPVGESQRDLIYYSLYFMAGIIIVVFSVFTYVVIKYRANRKNRTDNDYAPDMHGKTWVEVTWFILPVIIVTALSIPTVQTLYQLEEPPESSNDEEPLVIYATSADWKWIFSYPEENIETVNHLYLPAERPVEFRLSSADSMASMWIPQIGGQKYSMAGMQNTQYLQADETGTYLGRNANFTGEGFTAQTFQVKVVTDTEFDGWVEDADASPELTKEKYDKILEPGLSEEMTFSSTHLDWVDHGKNEFRDYSVEQHEEKYGEELELKNVPGWNPNEIRE</sequence>
<dbReference type="PIRSF" id="PIRSF000292">
    <property type="entry name" value="Ubi_od_II"/>
    <property type="match status" value="1"/>
</dbReference>
<feature type="transmembrane region" description="Helical" evidence="17">
    <location>
        <begin position="47"/>
        <end position="69"/>
    </location>
</feature>
<keyword evidence="11 16" id="KW-0560">Oxidoreductase</keyword>
<comment type="subcellular location">
    <subcellularLocation>
        <location evidence="2">Cell membrane</location>
        <topology evidence="2">Multi-pass membrane protein</topology>
    </subcellularLocation>
</comment>
<evidence type="ECO:0000313" key="21">
    <source>
        <dbReference type="Proteomes" id="UP001597519"/>
    </source>
</evidence>
<evidence type="ECO:0000256" key="6">
    <source>
        <dbReference type="ARBA" id="ARBA00022660"/>
    </source>
</evidence>
<feature type="domain" description="Cytochrome oxidase subunit II copper A binding" evidence="18">
    <location>
        <begin position="129"/>
        <end position="241"/>
    </location>
</feature>
<evidence type="ECO:0000256" key="1">
    <source>
        <dbReference type="ARBA" id="ARBA00000725"/>
    </source>
</evidence>
<keyword evidence="10 17" id="KW-1133">Transmembrane helix</keyword>
<dbReference type="PROSITE" id="PS50857">
    <property type="entry name" value="COX2_CUA"/>
    <property type="match status" value="1"/>
</dbReference>
<evidence type="ECO:0000313" key="20">
    <source>
        <dbReference type="EMBL" id="MFD2829000.1"/>
    </source>
</evidence>
<protein>
    <recommendedName>
        <fullName evidence="16">Quinol oxidase subunit 2</fullName>
        <ecNumber evidence="16">1.10.3.-</ecNumber>
    </recommendedName>
</protein>
<dbReference type="PANTHER" id="PTHR22888">
    <property type="entry name" value="CYTOCHROME C OXIDASE, SUBUNIT II"/>
    <property type="match status" value="1"/>
</dbReference>
<keyword evidence="7 17" id="KW-0812">Transmembrane</keyword>
<keyword evidence="9 16" id="KW-0249">Electron transport</keyword>
<evidence type="ECO:0000256" key="16">
    <source>
        <dbReference type="PIRNR" id="PIRNR000292"/>
    </source>
</evidence>
<organism evidence="20 21">
    <name type="scientific">Corticicoccus populi</name>
    <dbReference type="NCBI Taxonomy" id="1812821"/>
    <lineage>
        <taxon>Bacteria</taxon>
        <taxon>Bacillati</taxon>
        <taxon>Bacillota</taxon>
        <taxon>Bacilli</taxon>
        <taxon>Bacillales</taxon>
        <taxon>Staphylococcaceae</taxon>
        <taxon>Corticicoccus</taxon>
    </lineage>
</organism>
<dbReference type="InterPro" id="IPR008972">
    <property type="entry name" value="Cupredoxin"/>
</dbReference>
<dbReference type="InterPro" id="IPR011759">
    <property type="entry name" value="Cyt_c_oxidase_su2_TM_dom"/>
</dbReference>
<evidence type="ECO:0000256" key="2">
    <source>
        <dbReference type="ARBA" id="ARBA00004651"/>
    </source>
</evidence>
<dbReference type="SUPFAM" id="SSF49503">
    <property type="entry name" value="Cupredoxins"/>
    <property type="match status" value="1"/>
</dbReference>
<comment type="catalytic activity">
    <reaction evidence="1 16">
        <text>2 a quinol + O2 = 2 a quinone + 2 H2O</text>
        <dbReference type="Rhea" id="RHEA:55376"/>
        <dbReference type="ChEBI" id="CHEBI:15377"/>
        <dbReference type="ChEBI" id="CHEBI:15379"/>
        <dbReference type="ChEBI" id="CHEBI:24646"/>
        <dbReference type="ChEBI" id="CHEBI:132124"/>
    </reaction>
</comment>
<evidence type="ECO:0000256" key="5">
    <source>
        <dbReference type="ARBA" id="ARBA00022475"/>
    </source>
</evidence>
<dbReference type="PROSITE" id="PS51257">
    <property type="entry name" value="PROKAR_LIPOPROTEIN"/>
    <property type="match status" value="1"/>
</dbReference>